<dbReference type="GO" id="GO:0030246">
    <property type="term" value="F:carbohydrate binding"/>
    <property type="evidence" value="ECO:0007669"/>
    <property type="project" value="UniProtKB-UniRule"/>
</dbReference>
<evidence type="ECO:0000259" key="4">
    <source>
        <dbReference type="PROSITE" id="PS51304"/>
    </source>
</evidence>
<feature type="domain" description="Galectin" evidence="4">
    <location>
        <begin position="141"/>
        <end position="297"/>
    </location>
</feature>
<dbReference type="InterPro" id="IPR001079">
    <property type="entry name" value="Galectin_CRD"/>
</dbReference>
<keyword evidence="3" id="KW-0812">Transmembrane</keyword>
<dbReference type="OrthoDB" id="10279164at2759"/>
<comment type="caution">
    <text evidence="5">The sequence shown here is derived from an EMBL/GenBank/DDBJ whole genome shotgun (WGS) entry which is preliminary data.</text>
</comment>
<dbReference type="Proteomes" id="UP000649617">
    <property type="component" value="Unassembled WGS sequence"/>
</dbReference>
<evidence type="ECO:0000256" key="1">
    <source>
        <dbReference type="RuleBase" id="RU102079"/>
    </source>
</evidence>
<organism evidence="5 6">
    <name type="scientific">Symbiodinium pilosum</name>
    <name type="common">Dinoflagellate</name>
    <dbReference type="NCBI Taxonomy" id="2952"/>
    <lineage>
        <taxon>Eukaryota</taxon>
        <taxon>Sar</taxon>
        <taxon>Alveolata</taxon>
        <taxon>Dinophyceae</taxon>
        <taxon>Suessiales</taxon>
        <taxon>Symbiodiniaceae</taxon>
        <taxon>Symbiodinium</taxon>
    </lineage>
</organism>
<dbReference type="SUPFAM" id="SSF49899">
    <property type="entry name" value="Concanavalin A-like lectins/glucanases"/>
    <property type="match status" value="1"/>
</dbReference>
<evidence type="ECO:0000313" key="5">
    <source>
        <dbReference type="EMBL" id="CAE7676987.1"/>
    </source>
</evidence>
<keyword evidence="3" id="KW-1133">Transmembrane helix</keyword>
<proteinExistence type="predicted"/>
<evidence type="ECO:0000256" key="3">
    <source>
        <dbReference type="SAM" id="Phobius"/>
    </source>
</evidence>
<keyword evidence="6" id="KW-1185">Reference proteome</keyword>
<protein>
    <recommendedName>
        <fullName evidence="1">Galectin</fullName>
    </recommendedName>
</protein>
<evidence type="ECO:0000313" key="6">
    <source>
        <dbReference type="Proteomes" id="UP000649617"/>
    </source>
</evidence>
<feature type="transmembrane region" description="Helical" evidence="3">
    <location>
        <begin position="29"/>
        <end position="49"/>
    </location>
</feature>
<feature type="region of interest" description="Disordered" evidence="2">
    <location>
        <begin position="79"/>
        <end position="118"/>
    </location>
</feature>
<gene>
    <name evidence="5" type="ORF">SPIL2461_LOCUS18783</name>
</gene>
<keyword evidence="1" id="KW-0430">Lectin</keyword>
<dbReference type="EMBL" id="CAJNIZ010044065">
    <property type="protein sequence ID" value="CAE7676987.1"/>
    <property type="molecule type" value="Genomic_DNA"/>
</dbReference>
<name>A0A812WG07_SYMPI</name>
<dbReference type="Pfam" id="PF00337">
    <property type="entry name" value="Gal-bind_lectin"/>
    <property type="match status" value="1"/>
</dbReference>
<dbReference type="PROSITE" id="PS51304">
    <property type="entry name" value="GALECTIN"/>
    <property type="match status" value="1"/>
</dbReference>
<dbReference type="InterPro" id="IPR013320">
    <property type="entry name" value="ConA-like_dom_sf"/>
</dbReference>
<feature type="compositionally biased region" description="Basic residues" evidence="2">
    <location>
        <begin position="87"/>
        <end position="100"/>
    </location>
</feature>
<sequence>MFRVWLHAPCQCGAFCCGKGSRRRRKGCFVLRIHVLAAGLCICSLLALLQLSSSTSSERWLAGVQDVGATLDARAGQGSMDLQQRAANKKPPKAKRKKRASTVAPATTVEETTPVPSPWRQLPIDWQKTELGPGFPNEIDSAWTDVGVMESGDVLRIEAHGFSSKESPIAVWGWYLNVWSGDGRHWVTKKGEEEPSRLLHFNPRPRGGGYIAINNFLKGTGWGKEKDVPVPEQWKMENAGKAFVLEVELSDEEWLVKLDGKPQPEMSYVRQGDYGGPLVLQLYDLIKPSVSMKKQIS</sequence>
<evidence type="ECO:0000256" key="2">
    <source>
        <dbReference type="SAM" id="MobiDB-lite"/>
    </source>
</evidence>
<feature type="compositionally biased region" description="Low complexity" evidence="2">
    <location>
        <begin position="101"/>
        <end position="114"/>
    </location>
</feature>
<dbReference type="Gene3D" id="2.60.120.200">
    <property type="match status" value="1"/>
</dbReference>
<keyword evidence="3" id="KW-0472">Membrane</keyword>
<accession>A0A812WG07</accession>
<reference evidence="5" key="1">
    <citation type="submission" date="2021-02" db="EMBL/GenBank/DDBJ databases">
        <authorList>
            <person name="Dougan E. K."/>
            <person name="Rhodes N."/>
            <person name="Thang M."/>
            <person name="Chan C."/>
        </authorList>
    </citation>
    <scope>NUCLEOTIDE SEQUENCE</scope>
</reference>
<dbReference type="AlphaFoldDB" id="A0A812WG07"/>